<name>A0ABC8UUB5_9AQUA</name>
<sequence>MQEATTEQLASKLALASLGAPWRRHRRGLGSARGACNDITRCWAGFGERDSERVAQMGSSMLG</sequence>
<dbReference type="EMBL" id="CAUOFW020008946">
    <property type="protein sequence ID" value="CAK9184342.1"/>
    <property type="molecule type" value="Genomic_DNA"/>
</dbReference>
<accession>A0ABC8UUB5</accession>
<dbReference type="AlphaFoldDB" id="A0ABC8UUB5"/>
<evidence type="ECO:0000313" key="1">
    <source>
        <dbReference type="EMBL" id="CAK9184342.1"/>
    </source>
</evidence>
<organism evidence="1 2">
    <name type="scientific">Ilex paraguariensis</name>
    <name type="common">yerba mate</name>
    <dbReference type="NCBI Taxonomy" id="185542"/>
    <lineage>
        <taxon>Eukaryota</taxon>
        <taxon>Viridiplantae</taxon>
        <taxon>Streptophyta</taxon>
        <taxon>Embryophyta</taxon>
        <taxon>Tracheophyta</taxon>
        <taxon>Spermatophyta</taxon>
        <taxon>Magnoliopsida</taxon>
        <taxon>eudicotyledons</taxon>
        <taxon>Gunneridae</taxon>
        <taxon>Pentapetalae</taxon>
        <taxon>asterids</taxon>
        <taxon>campanulids</taxon>
        <taxon>Aquifoliales</taxon>
        <taxon>Aquifoliaceae</taxon>
        <taxon>Ilex</taxon>
    </lineage>
</organism>
<evidence type="ECO:0000313" key="2">
    <source>
        <dbReference type="Proteomes" id="UP001642360"/>
    </source>
</evidence>
<comment type="caution">
    <text evidence="1">The sequence shown here is derived from an EMBL/GenBank/DDBJ whole genome shotgun (WGS) entry which is preliminary data.</text>
</comment>
<reference evidence="1 2" key="1">
    <citation type="submission" date="2024-02" db="EMBL/GenBank/DDBJ databases">
        <authorList>
            <person name="Vignale AGUSTIN F."/>
            <person name="Sosa J E."/>
            <person name="Modenutti C."/>
        </authorList>
    </citation>
    <scope>NUCLEOTIDE SEQUENCE [LARGE SCALE GENOMIC DNA]</scope>
</reference>
<proteinExistence type="predicted"/>
<protein>
    <submittedName>
        <fullName evidence="1">Uncharacterized protein</fullName>
    </submittedName>
</protein>
<keyword evidence="2" id="KW-1185">Reference proteome</keyword>
<dbReference type="Proteomes" id="UP001642360">
    <property type="component" value="Unassembled WGS sequence"/>
</dbReference>
<gene>
    <name evidence="1" type="ORF">ILEXP_LOCUS54660</name>
</gene>